<dbReference type="AlphaFoldDB" id="A0A5M6CN50"/>
<feature type="chain" id="PRO_5024460291" description="Alpha-L-arabinofuranosidase B catalytic domain-containing protein" evidence="1">
    <location>
        <begin position="21"/>
        <end position="326"/>
    </location>
</feature>
<keyword evidence="3" id="KW-1185">Reference proteome</keyword>
<dbReference type="EMBL" id="VWSH01000002">
    <property type="protein sequence ID" value="KAA5534715.1"/>
    <property type="molecule type" value="Genomic_DNA"/>
</dbReference>
<dbReference type="Proteomes" id="UP000323632">
    <property type="component" value="Unassembled WGS sequence"/>
</dbReference>
<name>A0A5M6CN50_9BACT</name>
<proteinExistence type="predicted"/>
<evidence type="ECO:0000313" key="3">
    <source>
        <dbReference type="Proteomes" id="UP000323632"/>
    </source>
</evidence>
<evidence type="ECO:0000313" key="2">
    <source>
        <dbReference type="EMBL" id="KAA5534715.1"/>
    </source>
</evidence>
<dbReference type="Gene3D" id="2.60.120.200">
    <property type="match status" value="1"/>
</dbReference>
<evidence type="ECO:0008006" key="4">
    <source>
        <dbReference type="Google" id="ProtNLM"/>
    </source>
</evidence>
<dbReference type="RefSeq" id="WP_150032394.1">
    <property type="nucleotide sequence ID" value="NZ_VWSH01000002.1"/>
</dbReference>
<gene>
    <name evidence="2" type="ORF">F0919_08865</name>
</gene>
<keyword evidence="1" id="KW-0732">Signal</keyword>
<evidence type="ECO:0000256" key="1">
    <source>
        <dbReference type="SAM" id="SignalP"/>
    </source>
</evidence>
<protein>
    <recommendedName>
        <fullName evidence="4">Alpha-L-arabinofuranosidase B catalytic domain-containing protein</fullName>
    </recommendedName>
</protein>
<sequence length="326" mass="34582">MKPLQILFCLCFFLSGTCFAQTPIQKFWALNQNKTKKTALDSITGASMAYSVRKLRGGYTGPAMRVRKGTGTALARANVSFNAAGVVDTNSIITIDSAGTTSGYTVGATMSFKTFYGTASIFVDTWYDQSGNARHVKQTIENRQPRIVNAGAIEVENSRTSIWFTSSYLQATTAATAVFGSGYIGTAAAVLEASNSGYAFGYSSGNSRWLSIINFSGSCYLDVGNTYKRISGVNNTVGSLRNYMMLASSTSPYLQILVSGASIASTTTLIPASLAGTATTFTIGGDDIGGGYHAGHESELIIFPTVLTSTERNIIDNSQSTFFGTP</sequence>
<organism evidence="2 3">
    <name type="scientific">Taibaiella lutea</name>
    <dbReference type="NCBI Taxonomy" id="2608001"/>
    <lineage>
        <taxon>Bacteria</taxon>
        <taxon>Pseudomonadati</taxon>
        <taxon>Bacteroidota</taxon>
        <taxon>Chitinophagia</taxon>
        <taxon>Chitinophagales</taxon>
        <taxon>Chitinophagaceae</taxon>
        <taxon>Taibaiella</taxon>
    </lineage>
</organism>
<accession>A0A5M6CN50</accession>
<reference evidence="2 3" key="1">
    <citation type="submission" date="2019-09" db="EMBL/GenBank/DDBJ databases">
        <title>Genome sequence and assembly of Taibaiella sp.</title>
        <authorList>
            <person name="Chhetri G."/>
        </authorList>
    </citation>
    <scope>NUCLEOTIDE SEQUENCE [LARGE SCALE GENOMIC DNA]</scope>
    <source>
        <strain evidence="2 3">KVB11</strain>
    </source>
</reference>
<feature type="signal peptide" evidence="1">
    <location>
        <begin position="1"/>
        <end position="20"/>
    </location>
</feature>
<comment type="caution">
    <text evidence="2">The sequence shown here is derived from an EMBL/GenBank/DDBJ whole genome shotgun (WGS) entry which is preliminary data.</text>
</comment>